<dbReference type="OrthoDB" id="7469880at2"/>
<dbReference type="Gene3D" id="2.40.50.90">
    <property type="match status" value="1"/>
</dbReference>
<comment type="caution">
    <text evidence="3">The sequence shown here is derived from an EMBL/GenBank/DDBJ whole genome shotgun (WGS) entry which is preliminary data.</text>
</comment>
<dbReference type="InterPro" id="IPR016071">
    <property type="entry name" value="Staphylococal_nuclease_OB-fold"/>
</dbReference>
<dbReference type="AlphaFoldDB" id="A0A504V0C4"/>
<dbReference type="Proteomes" id="UP000316429">
    <property type="component" value="Unassembled WGS sequence"/>
</dbReference>
<accession>A0A504V0C4</accession>
<sequence>MTRKPARVLLLKDARQKLAGPPPPPRSQRRPTDFIPLRLATILLIGGIGIYSGLIPAPRLAPATILADAASLIDFSTTGSISSRADPIHATFSICASATRINCVVDGDTFWYEGVKYRISDINTPEISQPACERERQLGHQAQVALLETLNGTGLTLEQQERRDTDKYGRKLRVVMQDGQSIGDTLIAQGLAHRWEGHKLSWCE</sequence>
<dbReference type="SUPFAM" id="SSF50199">
    <property type="entry name" value="Staphylococcal nuclease"/>
    <property type="match status" value="1"/>
</dbReference>
<gene>
    <name evidence="3" type="ORF">FJQ55_08370</name>
</gene>
<feature type="transmembrane region" description="Helical" evidence="1">
    <location>
        <begin position="35"/>
        <end position="54"/>
    </location>
</feature>
<dbReference type="InterPro" id="IPR035437">
    <property type="entry name" value="SNase_OB-fold_sf"/>
</dbReference>
<keyword evidence="4" id="KW-1185">Reference proteome</keyword>
<dbReference type="EMBL" id="VFYP01000001">
    <property type="protein sequence ID" value="TPP10842.1"/>
    <property type="molecule type" value="Genomic_DNA"/>
</dbReference>
<keyword evidence="1" id="KW-0812">Transmembrane</keyword>
<reference evidence="3 4" key="1">
    <citation type="submission" date="2019-06" db="EMBL/GenBank/DDBJ databases">
        <title>Rhizobium sp. CL12 isolated from roots of soybean.</title>
        <authorList>
            <person name="Wang C."/>
        </authorList>
    </citation>
    <scope>NUCLEOTIDE SEQUENCE [LARGE SCALE GENOMIC DNA]</scope>
    <source>
        <strain evidence="3 4">CL12</strain>
    </source>
</reference>
<evidence type="ECO:0000313" key="4">
    <source>
        <dbReference type="Proteomes" id="UP000316429"/>
    </source>
</evidence>
<name>A0A504V0C4_9HYPH</name>
<organism evidence="3 4">
    <name type="scientific">Rhizobium glycinendophyticum</name>
    <dbReference type="NCBI Taxonomy" id="2589807"/>
    <lineage>
        <taxon>Bacteria</taxon>
        <taxon>Pseudomonadati</taxon>
        <taxon>Pseudomonadota</taxon>
        <taxon>Alphaproteobacteria</taxon>
        <taxon>Hyphomicrobiales</taxon>
        <taxon>Rhizobiaceae</taxon>
        <taxon>Rhizobium/Agrobacterium group</taxon>
        <taxon>Rhizobium</taxon>
    </lineage>
</organism>
<feature type="domain" description="TNase-like" evidence="2">
    <location>
        <begin position="95"/>
        <end position="192"/>
    </location>
</feature>
<protein>
    <submittedName>
        <fullName evidence="3">Thermonuclease family protein</fullName>
    </submittedName>
</protein>
<dbReference type="PROSITE" id="PS50830">
    <property type="entry name" value="TNASE_3"/>
    <property type="match status" value="1"/>
</dbReference>
<keyword evidence="1" id="KW-1133">Transmembrane helix</keyword>
<proteinExistence type="predicted"/>
<keyword evidence="1" id="KW-0472">Membrane</keyword>
<evidence type="ECO:0000256" key="1">
    <source>
        <dbReference type="SAM" id="Phobius"/>
    </source>
</evidence>
<evidence type="ECO:0000313" key="3">
    <source>
        <dbReference type="EMBL" id="TPP10842.1"/>
    </source>
</evidence>
<dbReference type="Pfam" id="PF00565">
    <property type="entry name" value="SNase"/>
    <property type="match status" value="1"/>
</dbReference>
<evidence type="ECO:0000259" key="2">
    <source>
        <dbReference type="PROSITE" id="PS50830"/>
    </source>
</evidence>